<dbReference type="Pfam" id="PF21694">
    <property type="entry name" value="DNA_pol3_delta_C"/>
    <property type="match status" value="1"/>
</dbReference>
<dbReference type="InterPro" id="IPR027417">
    <property type="entry name" value="P-loop_NTPase"/>
</dbReference>
<evidence type="ECO:0000313" key="11">
    <source>
        <dbReference type="EMBL" id="TET93037.1"/>
    </source>
</evidence>
<dbReference type="PANTHER" id="PTHR34388:SF1">
    <property type="entry name" value="DNA POLYMERASE III SUBUNIT DELTA"/>
    <property type="match status" value="1"/>
</dbReference>
<evidence type="ECO:0000259" key="10">
    <source>
        <dbReference type="Pfam" id="PF21694"/>
    </source>
</evidence>
<dbReference type="NCBIfam" id="TIGR01128">
    <property type="entry name" value="holA"/>
    <property type="match status" value="1"/>
</dbReference>
<feature type="domain" description="DNA polymerase III delta subunit-like C-terminal" evidence="10">
    <location>
        <begin position="210"/>
        <end position="319"/>
    </location>
</feature>
<dbReference type="InterPro" id="IPR008921">
    <property type="entry name" value="DNA_pol3_clamp-load_cplx_C"/>
</dbReference>
<feature type="domain" description="DNA polymerase III delta N-terminal" evidence="9">
    <location>
        <begin position="19"/>
        <end position="133"/>
    </location>
</feature>
<dbReference type="PANTHER" id="PTHR34388">
    <property type="entry name" value="DNA POLYMERASE III SUBUNIT DELTA"/>
    <property type="match status" value="1"/>
</dbReference>
<gene>
    <name evidence="11" type="primary">holA</name>
    <name evidence="11" type="ORF">E3J33_02695</name>
</gene>
<dbReference type="Gene3D" id="1.10.8.60">
    <property type="match status" value="1"/>
</dbReference>
<comment type="caution">
    <text evidence="11">The sequence shown here is derived from an EMBL/GenBank/DDBJ whole genome shotgun (WGS) entry which is preliminary data.</text>
</comment>
<dbReference type="Pfam" id="PF06144">
    <property type="entry name" value="DNA_pol3_delta"/>
    <property type="match status" value="1"/>
</dbReference>
<name>A0A523YNG9_UNCAE</name>
<dbReference type="GO" id="GO:0003677">
    <property type="term" value="F:DNA binding"/>
    <property type="evidence" value="ECO:0007669"/>
    <property type="project" value="InterPro"/>
</dbReference>
<sequence length="319" mass="36843">MKYQQFLRELEAGRIAPAYLFEGEEDYLKEEALKKLKERIILPDYEDFNYEKLSALDVPATQIIESVSTLPLKGPHRLVVVDAVDKWSEKDQRTLASYLENPVKSSCLIGLTGKFDRRRKLYQEFQKNGKIVSFYPLWDEEIIDWVQQRIRKEGKEIDPEALIYLKERIGNDLHNLNQEIEKLIIFTHPARIIKKEDVEKVAGEGKGVGVFDLMGAIREKDLARALPILSQLLERGEPPLRIHSLIVHEVRSLLRIKEKKRGLSPQEVCSIIFGPRNYYPGFYTDLANHYLQAAKKFSLSELITDYEDLVEAEASIKTG</sequence>
<dbReference type="EC" id="2.7.7.7" evidence="1"/>
<dbReference type="SUPFAM" id="SSF48019">
    <property type="entry name" value="post-AAA+ oligomerization domain-like"/>
    <property type="match status" value="1"/>
</dbReference>
<feature type="non-terminal residue" evidence="11">
    <location>
        <position position="319"/>
    </location>
</feature>
<evidence type="ECO:0000259" key="9">
    <source>
        <dbReference type="Pfam" id="PF06144"/>
    </source>
</evidence>
<evidence type="ECO:0000256" key="8">
    <source>
        <dbReference type="ARBA" id="ARBA00049244"/>
    </source>
</evidence>
<evidence type="ECO:0000256" key="3">
    <source>
        <dbReference type="ARBA" id="ARBA00022679"/>
    </source>
</evidence>
<organism evidence="11 12">
    <name type="scientific">Aerophobetes bacterium</name>
    <dbReference type="NCBI Taxonomy" id="2030807"/>
    <lineage>
        <taxon>Bacteria</taxon>
        <taxon>Candidatus Aerophobota</taxon>
    </lineage>
</organism>
<dbReference type="GO" id="GO:0003887">
    <property type="term" value="F:DNA-directed DNA polymerase activity"/>
    <property type="evidence" value="ECO:0007669"/>
    <property type="project" value="UniProtKB-KW"/>
</dbReference>
<dbReference type="GO" id="GO:0009360">
    <property type="term" value="C:DNA polymerase III complex"/>
    <property type="evidence" value="ECO:0007669"/>
    <property type="project" value="InterPro"/>
</dbReference>
<evidence type="ECO:0000313" key="12">
    <source>
        <dbReference type="Proteomes" id="UP000316925"/>
    </source>
</evidence>
<evidence type="ECO:0000256" key="7">
    <source>
        <dbReference type="ARBA" id="ARBA00034754"/>
    </source>
</evidence>
<dbReference type="InterPro" id="IPR010372">
    <property type="entry name" value="DNA_pol3_delta_N"/>
</dbReference>
<dbReference type="AlphaFoldDB" id="A0A523YNG9"/>
<keyword evidence="4 11" id="KW-0548">Nucleotidyltransferase</keyword>
<dbReference type="EMBL" id="SOIJ01000152">
    <property type="protein sequence ID" value="TET93037.1"/>
    <property type="molecule type" value="Genomic_DNA"/>
</dbReference>
<dbReference type="Gene3D" id="3.40.50.300">
    <property type="entry name" value="P-loop containing nucleotide triphosphate hydrolases"/>
    <property type="match status" value="1"/>
</dbReference>
<evidence type="ECO:0000256" key="2">
    <source>
        <dbReference type="ARBA" id="ARBA00017703"/>
    </source>
</evidence>
<accession>A0A523YNG9</accession>
<dbReference type="SUPFAM" id="SSF52540">
    <property type="entry name" value="P-loop containing nucleoside triphosphate hydrolases"/>
    <property type="match status" value="1"/>
</dbReference>
<keyword evidence="6" id="KW-0239">DNA-directed DNA polymerase</keyword>
<dbReference type="Gene3D" id="1.20.272.10">
    <property type="match status" value="1"/>
</dbReference>
<dbReference type="InterPro" id="IPR005790">
    <property type="entry name" value="DNA_polIII_delta"/>
</dbReference>
<reference evidence="11 12" key="1">
    <citation type="submission" date="2019-03" db="EMBL/GenBank/DDBJ databases">
        <title>Metabolic potential of uncultured bacteria and archaea associated with petroleum seepage in deep-sea sediments.</title>
        <authorList>
            <person name="Dong X."/>
            <person name="Hubert C."/>
        </authorList>
    </citation>
    <scope>NUCLEOTIDE SEQUENCE [LARGE SCALE GENOMIC DNA]</scope>
    <source>
        <strain evidence="11">E29_bin28</strain>
    </source>
</reference>
<comment type="similarity">
    <text evidence="7">Belongs to the DNA polymerase HolA subunit family.</text>
</comment>
<evidence type="ECO:0000256" key="6">
    <source>
        <dbReference type="ARBA" id="ARBA00022932"/>
    </source>
</evidence>
<dbReference type="GO" id="GO:0006261">
    <property type="term" value="P:DNA-templated DNA replication"/>
    <property type="evidence" value="ECO:0007669"/>
    <property type="project" value="TreeGrafter"/>
</dbReference>
<proteinExistence type="inferred from homology"/>
<keyword evidence="3 11" id="KW-0808">Transferase</keyword>
<protein>
    <recommendedName>
        <fullName evidence="2">DNA polymerase III subunit delta</fullName>
        <ecNumber evidence="1">2.7.7.7</ecNumber>
    </recommendedName>
</protein>
<evidence type="ECO:0000256" key="4">
    <source>
        <dbReference type="ARBA" id="ARBA00022695"/>
    </source>
</evidence>
<evidence type="ECO:0000256" key="1">
    <source>
        <dbReference type="ARBA" id="ARBA00012417"/>
    </source>
</evidence>
<dbReference type="InterPro" id="IPR048466">
    <property type="entry name" value="DNA_pol3_delta-like_C"/>
</dbReference>
<evidence type="ECO:0000256" key="5">
    <source>
        <dbReference type="ARBA" id="ARBA00022705"/>
    </source>
</evidence>
<comment type="catalytic activity">
    <reaction evidence="8">
        <text>DNA(n) + a 2'-deoxyribonucleoside 5'-triphosphate = DNA(n+1) + diphosphate</text>
        <dbReference type="Rhea" id="RHEA:22508"/>
        <dbReference type="Rhea" id="RHEA-COMP:17339"/>
        <dbReference type="Rhea" id="RHEA-COMP:17340"/>
        <dbReference type="ChEBI" id="CHEBI:33019"/>
        <dbReference type="ChEBI" id="CHEBI:61560"/>
        <dbReference type="ChEBI" id="CHEBI:173112"/>
        <dbReference type="EC" id="2.7.7.7"/>
    </reaction>
</comment>
<keyword evidence="5" id="KW-0235">DNA replication</keyword>
<dbReference type="Proteomes" id="UP000316925">
    <property type="component" value="Unassembled WGS sequence"/>
</dbReference>